<dbReference type="SMART" id="SM00408">
    <property type="entry name" value="IGc2"/>
    <property type="match status" value="5"/>
</dbReference>
<dbReference type="FunFam" id="2.60.40.10:FF:000086">
    <property type="entry name" value="Neural cell adhesion molecule 1"/>
    <property type="match status" value="1"/>
</dbReference>
<dbReference type="InterPro" id="IPR051170">
    <property type="entry name" value="Neural/epithelial_adhesion"/>
</dbReference>
<dbReference type="GO" id="GO:0005886">
    <property type="term" value="C:plasma membrane"/>
    <property type="evidence" value="ECO:0007669"/>
    <property type="project" value="UniProtKB-SubCell"/>
</dbReference>
<dbReference type="InterPro" id="IPR036116">
    <property type="entry name" value="FN3_sf"/>
</dbReference>
<evidence type="ECO:0000256" key="5">
    <source>
        <dbReference type="ARBA" id="ARBA00022737"/>
    </source>
</evidence>
<reference evidence="14" key="1">
    <citation type="journal article" date="2023" name="Mol. Biol. Evol.">
        <title>Third-Generation Sequencing Reveals the Adaptive Role of the Epigenome in Three Deep-Sea Polychaetes.</title>
        <authorList>
            <person name="Perez M."/>
            <person name="Aroh O."/>
            <person name="Sun Y."/>
            <person name="Lan Y."/>
            <person name="Juniper S.K."/>
            <person name="Young C.R."/>
            <person name="Angers B."/>
            <person name="Qian P.Y."/>
        </authorList>
    </citation>
    <scope>NUCLEOTIDE SEQUENCE</scope>
    <source>
        <strain evidence="14">P08H-3</strain>
    </source>
</reference>
<dbReference type="Pfam" id="PF00047">
    <property type="entry name" value="ig"/>
    <property type="match status" value="1"/>
</dbReference>
<dbReference type="Proteomes" id="UP001208570">
    <property type="component" value="Unassembled WGS sequence"/>
</dbReference>
<keyword evidence="3" id="KW-0812">Transmembrane</keyword>
<dbReference type="InterPro" id="IPR003598">
    <property type="entry name" value="Ig_sub2"/>
</dbReference>
<keyword evidence="4" id="KW-0732">Signal</keyword>
<dbReference type="PRINTS" id="PR01838">
    <property type="entry name" value="NCAMFAMILY"/>
</dbReference>
<dbReference type="InterPro" id="IPR003599">
    <property type="entry name" value="Ig_sub"/>
</dbReference>
<evidence type="ECO:0000256" key="9">
    <source>
        <dbReference type="ARBA" id="ARBA00023157"/>
    </source>
</evidence>
<name>A0AAD9JI01_9ANNE</name>
<evidence type="ECO:0000256" key="11">
    <source>
        <dbReference type="ARBA" id="ARBA00023319"/>
    </source>
</evidence>
<keyword evidence="9" id="KW-1015">Disulfide bond</keyword>
<dbReference type="AlphaFoldDB" id="A0AAD9JI01"/>
<dbReference type="PANTHER" id="PTHR12231">
    <property type="entry name" value="CTX-RELATED TYPE I TRANSMEMBRANE PROTEIN"/>
    <property type="match status" value="1"/>
</dbReference>
<evidence type="ECO:0000313" key="15">
    <source>
        <dbReference type="Proteomes" id="UP001208570"/>
    </source>
</evidence>
<dbReference type="CDD" id="cd00063">
    <property type="entry name" value="FN3"/>
    <property type="match status" value="1"/>
</dbReference>
<evidence type="ECO:0000256" key="7">
    <source>
        <dbReference type="ARBA" id="ARBA00022989"/>
    </source>
</evidence>
<dbReference type="CDD" id="cd00096">
    <property type="entry name" value="Ig"/>
    <property type="match status" value="1"/>
</dbReference>
<dbReference type="Pfam" id="PF07679">
    <property type="entry name" value="I-set"/>
    <property type="match status" value="4"/>
</dbReference>
<protein>
    <submittedName>
        <fullName evidence="14">Uncharacterized protein</fullName>
    </submittedName>
</protein>
<organism evidence="14 15">
    <name type="scientific">Paralvinella palmiformis</name>
    <dbReference type="NCBI Taxonomy" id="53620"/>
    <lineage>
        <taxon>Eukaryota</taxon>
        <taxon>Metazoa</taxon>
        <taxon>Spiralia</taxon>
        <taxon>Lophotrochozoa</taxon>
        <taxon>Annelida</taxon>
        <taxon>Polychaeta</taxon>
        <taxon>Sedentaria</taxon>
        <taxon>Canalipalpata</taxon>
        <taxon>Terebellida</taxon>
        <taxon>Terebelliformia</taxon>
        <taxon>Alvinellidae</taxon>
        <taxon>Paralvinella</taxon>
    </lineage>
</organism>
<feature type="domain" description="Ig-like" evidence="12">
    <location>
        <begin position="17"/>
        <end position="95"/>
    </location>
</feature>
<evidence type="ECO:0000256" key="2">
    <source>
        <dbReference type="ARBA" id="ARBA00022475"/>
    </source>
</evidence>
<comment type="caution">
    <text evidence="14">The sequence shown here is derived from an EMBL/GenBank/DDBJ whole genome shotgun (WGS) entry which is preliminary data.</text>
</comment>
<keyword evidence="8" id="KW-0472">Membrane</keyword>
<keyword evidence="11" id="KW-0393">Immunoglobulin domain</keyword>
<keyword evidence="10" id="KW-0325">Glycoprotein</keyword>
<evidence type="ECO:0000256" key="1">
    <source>
        <dbReference type="ARBA" id="ARBA00004162"/>
    </source>
</evidence>
<comment type="subcellular location">
    <subcellularLocation>
        <location evidence="1">Cell membrane</location>
        <topology evidence="1">Single-pass membrane protein</topology>
    </subcellularLocation>
</comment>
<keyword evidence="2" id="KW-1003">Cell membrane</keyword>
<dbReference type="InterPro" id="IPR013783">
    <property type="entry name" value="Ig-like_fold"/>
</dbReference>
<dbReference type="SUPFAM" id="SSF49265">
    <property type="entry name" value="Fibronectin type III"/>
    <property type="match status" value="1"/>
</dbReference>
<dbReference type="PROSITE" id="PS50835">
    <property type="entry name" value="IG_LIKE"/>
    <property type="match status" value="5"/>
</dbReference>
<dbReference type="SUPFAM" id="SSF48726">
    <property type="entry name" value="Immunoglobulin"/>
    <property type="match status" value="5"/>
</dbReference>
<dbReference type="InterPro" id="IPR007110">
    <property type="entry name" value="Ig-like_dom"/>
</dbReference>
<feature type="domain" description="Ig-like" evidence="12">
    <location>
        <begin position="404"/>
        <end position="481"/>
    </location>
</feature>
<sequence length="627" mass="69854">MSCFLTIAASQDLVIAPSGDVQTKPLGANIVFTCSATGLPSDVEANLKWFDKNDREIQLTSGRGQRRVYIEPNGKHILKLYITTIDNSDAGTYTCSGEIEGNPEKRVSLEIFKDITFDHAPSPQHPKNGTDSLIECRVSGQPVPTVSWRYRGQIIETGGRYEVKPDEGLLILNVNKEMDDGQYTCRAEVAEDGRVNQRVIDVDVHIAPKMEEMVEHQTGTEGQETSLTCHATGLPSPKYEFYKNDEQNAVQPSERVVIDADGGAIHFKPLQKGDEGNYRCMASNDVGSDSASGFLYVQVPPHIHTLINQTAQEGQSQTLTCRADGDPAPKMTFQKVGNELPYEIGDGNEGGDVILRNDEAGVLEMTVKNLSPEDTANYTCLAENEAGDHKMNGTLIVHCKYYFCSCDSVHSMLSCEPEPVIRWYKDGKELQNNETYRIYNMKKNSNLQITCREEDQGWIYGVYSCEAENGVGKGQIELNVLRASEPYPIEPVSDPNSLYPYEYDLQWEVPKTGGTAIEEYEFKIRKVEIGDNGEVLKPLEDWIRSLRNDNSNQPMTSYRFKNLSPNAYHEVVVRARNSIGWSEPNPEFVFRTAEDPGYGAVGGSSGVHQGASVVIFLVLWSFMRFTA</sequence>
<dbReference type="Gene3D" id="2.60.40.10">
    <property type="entry name" value="Immunoglobulins"/>
    <property type="match status" value="6"/>
</dbReference>
<gene>
    <name evidence="14" type="ORF">LSH36_293g01017</name>
</gene>
<dbReference type="SMART" id="SM00409">
    <property type="entry name" value="IG"/>
    <property type="match status" value="5"/>
</dbReference>
<evidence type="ECO:0000256" key="10">
    <source>
        <dbReference type="ARBA" id="ARBA00023180"/>
    </source>
</evidence>
<feature type="domain" description="Fibronectin type-III" evidence="13">
    <location>
        <begin position="485"/>
        <end position="595"/>
    </location>
</feature>
<dbReference type="PANTHER" id="PTHR12231:SF253">
    <property type="entry name" value="DPR-INTERACTING PROTEIN ETA, ISOFORM B-RELATED"/>
    <property type="match status" value="1"/>
</dbReference>
<feature type="domain" description="Ig-like" evidence="12">
    <location>
        <begin position="208"/>
        <end position="292"/>
    </location>
</feature>
<keyword evidence="7" id="KW-1133">Transmembrane helix</keyword>
<dbReference type="InterPro" id="IPR003961">
    <property type="entry name" value="FN3_dom"/>
</dbReference>
<dbReference type="InterPro" id="IPR009138">
    <property type="entry name" value="Neural_cell_adh"/>
</dbReference>
<accession>A0AAD9JI01</accession>
<dbReference type="FunFam" id="2.60.40.10:FF:000032">
    <property type="entry name" value="palladin isoform X1"/>
    <property type="match status" value="2"/>
</dbReference>
<evidence type="ECO:0000259" key="12">
    <source>
        <dbReference type="PROSITE" id="PS50835"/>
    </source>
</evidence>
<evidence type="ECO:0000256" key="3">
    <source>
        <dbReference type="ARBA" id="ARBA00022692"/>
    </source>
</evidence>
<dbReference type="GO" id="GO:0007155">
    <property type="term" value="P:cell adhesion"/>
    <property type="evidence" value="ECO:0007669"/>
    <property type="project" value="UniProtKB-KW"/>
</dbReference>
<dbReference type="InterPro" id="IPR036179">
    <property type="entry name" value="Ig-like_dom_sf"/>
</dbReference>
<feature type="domain" description="Ig-like" evidence="12">
    <location>
        <begin position="301"/>
        <end position="396"/>
    </location>
</feature>
<dbReference type="InterPro" id="IPR013098">
    <property type="entry name" value="Ig_I-set"/>
</dbReference>
<keyword evidence="5" id="KW-0677">Repeat</keyword>
<evidence type="ECO:0000256" key="8">
    <source>
        <dbReference type="ARBA" id="ARBA00023136"/>
    </source>
</evidence>
<keyword evidence="6" id="KW-0130">Cell adhesion</keyword>
<feature type="domain" description="Ig-like" evidence="12">
    <location>
        <begin position="103"/>
        <end position="201"/>
    </location>
</feature>
<dbReference type="GO" id="GO:0043005">
    <property type="term" value="C:neuron projection"/>
    <property type="evidence" value="ECO:0007669"/>
    <property type="project" value="TreeGrafter"/>
</dbReference>
<evidence type="ECO:0000259" key="13">
    <source>
        <dbReference type="PROSITE" id="PS50853"/>
    </source>
</evidence>
<dbReference type="PROSITE" id="PS50853">
    <property type="entry name" value="FN3"/>
    <property type="match status" value="1"/>
</dbReference>
<keyword evidence="15" id="KW-1185">Reference proteome</keyword>
<dbReference type="InterPro" id="IPR013151">
    <property type="entry name" value="Immunoglobulin_dom"/>
</dbReference>
<dbReference type="EMBL" id="JAODUP010000293">
    <property type="protein sequence ID" value="KAK2153543.1"/>
    <property type="molecule type" value="Genomic_DNA"/>
</dbReference>
<proteinExistence type="predicted"/>
<evidence type="ECO:0000256" key="6">
    <source>
        <dbReference type="ARBA" id="ARBA00022889"/>
    </source>
</evidence>
<evidence type="ECO:0000256" key="4">
    <source>
        <dbReference type="ARBA" id="ARBA00022729"/>
    </source>
</evidence>
<evidence type="ECO:0000313" key="14">
    <source>
        <dbReference type="EMBL" id="KAK2153543.1"/>
    </source>
</evidence>